<dbReference type="InterPro" id="IPR048280">
    <property type="entry name" value="COX6B-like"/>
</dbReference>
<keyword evidence="3" id="KW-0496">Mitochondrion</keyword>
<dbReference type="Proteomes" id="UP000812966">
    <property type="component" value="Unassembled WGS sequence"/>
</dbReference>
<comment type="similarity">
    <text evidence="2">Belongs to the cytochrome c oxidase subunit 6B family.</text>
</comment>
<comment type="caution">
    <text evidence="5">The sequence shown here is derived from an EMBL/GenBank/DDBJ whole genome shotgun (WGS) entry which is preliminary data.</text>
</comment>
<accession>A0A8K0JL59</accession>
<evidence type="ECO:0000313" key="6">
    <source>
        <dbReference type="Proteomes" id="UP000812966"/>
    </source>
</evidence>
<dbReference type="AlphaFoldDB" id="A0A8K0JL59"/>
<evidence type="ECO:0000313" key="5">
    <source>
        <dbReference type="EMBL" id="KAG7548919.1"/>
    </source>
</evidence>
<dbReference type="SUPFAM" id="SSF47694">
    <property type="entry name" value="Cytochrome c oxidase subunit h"/>
    <property type="match status" value="1"/>
</dbReference>
<organism evidence="5 6">
    <name type="scientific">Filobasidium floriforme</name>
    <dbReference type="NCBI Taxonomy" id="5210"/>
    <lineage>
        <taxon>Eukaryota</taxon>
        <taxon>Fungi</taxon>
        <taxon>Dikarya</taxon>
        <taxon>Basidiomycota</taxon>
        <taxon>Agaricomycotina</taxon>
        <taxon>Tremellomycetes</taxon>
        <taxon>Filobasidiales</taxon>
        <taxon>Filobasidiaceae</taxon>
        <taxon>Filobasidium</taxon>
    </lineage>
</organism>
<dbReference type="InterPro" id="IPR048281">
    <property type="entry name" value="COA6_fun"/>
</dbReference>
<dbReference type="GO" id="GO:0005739">
    <property type="term" value="C:mitochondrion"/>
    <property type="evidence" value="ECO:0007669"/>
    <property type="project" value="UniProtKB-SubCell"/>
</dbReference>
<dbReference type="Pfam" id="PF02297">
    <property type="entry name" value="COX6B"/>
    <property type="match status" value="1"/>
</dbReference>
<evidence type="ECO:0000256" key="2">
    <source>
        <dbReference type="ARBA" id="ARBA00006425"/>
    </source>
</evidence>
<keyword evidence="4" id="KW-1015">Disulfide bond</keyword>
<evidence type="ECO:0000256" key="4">
    <source>
        <dbReference type="ARBA" id="ARBA00023157"/>
    </source>
</evidence>
<reference evidence="5" key="1">
    <citation type="submission" date="2020-04" db="EMBL/GenBank/DDBJ databases">
        <title>Analysis of mating type loci in Filobasidium floriforme.</title>
        <authorList>
            <person name="Nowrousian M."/>
        </authorList>
    </citation>
    <scope>NUCLEOTIDE SEQUENCE</scope>
    <source>
        <strain evidence="5">CBS 6242</strain>
    </source>
</reference>
<dbReference type="PANTHER" id="PTHR47677:SF1">
    <property type="entry name" value="CYTOCHROME C OXIDASE ASSEMBLY FACTOR 6"/>
    <property type="match status" value="1"/>
</dbReference>
<keyword evidence="6" id="KW-1185">Reference proteome</keyword>
<dbReference type="PANTHER" id="PTHR47677">
    <property type="entry name" value="CYTOCHROME C OXIDASE ASSEMBLY FACTOR 6"/>
    <property type="match status" value="1"/>
</dbReference>
<name>A0A8K0JL59_9TREE</name>
<proteinExistence type="inferred from homology"/>
<evidence type="ECO:0000256" key="1">
    <source>
        <dbReference type="ARBA" id="ARBA00004173"/>
    </source>
</evidence>
<dbReference type="PROSITE" id="PS51808">
    <property type="entry name" value="CHCH"/>
    <property type="match status" value="1"/>
</dbReference>
<gene>
    <name evidence="5" type="ORF">FFLO_03211</name>
</gene>
<sequence>MSTPPPAPSRNDRKACWAARDEFFQCLNANSVNVPPEFQPRGQGACAKQREAYEGACAKSWVEYFNKRRVLEIRQQITLDAQQADRDARDRAYDAKQK</sequence>
<dbReference type="Gene3D" id="1.10.10.140">
    <property type="entry name" value="Cytochrome c oxidase, subunit VIb"/>
    <property type="match status" value="1"/>
</dbReference>
<protein>
    <recommendedName>
        <fullName evidence="7">Cytochrome c oxidase assembly factor 6</fullName>
    </recommendedName>
</protein>
<evidence type="ECO:0008006" key="7">
    <source>
        <dbReference type="Google" id="ProtNLM"/>
    </source>
</evidence>
<dbReference type="EMBL" id="JABELV010000057">
    <property type="protein sequence ID" value="KAG7548919.1"/>
    <property type="molecule type" value="Genomic_DNA"/>
</dbReference>
<dbReference type="InterPro" id="IPR036549">
    <property type="entry name" value="CX6/COA6-like_sf"/>
</dbReference>
<comment type="subcellular location">
    <subcellularLocation>
        <location evidence="1">Mitochondrion</location>
    </subcellularLocation>
</comment>
<evidence type="ECO:0000256" key="3">
    <source>
        <dbReference type="ARBA" id="ARBA00023128"/>
    </source>
</evidence>